<evidence type="ECO:0000313" key="1">
    <source>
        <dbReference type="EMBL" id="MBB3023396.1"/>
    </source>
</evidence>
<dbReference type="Proteomes" id="UP000568050">
    <property type="component" value="Unassembled WGS sequence"/>
</dbReference>
<name>A0A839R2S3_9MICO</name>
<gene>
    <name evidence="1" type="ORF">FHX50_001691</name>
</gene>
<dbReference type="InterPro" id="IPR024524">
    <property type="entry name" value="DUF3800"/>
</dbReference>
<dbReference type="EMBL" id="JACHWP010000005">
    <property type="protein sequence ID" value="MBB3023396.1"/>
    <property type="molecule type" value="Genomic_DNA"/>
</dbReference>
<comment type="caution">
    <text evidence="1">The sequence shown here is derived from an EMBL/GenBank/DDBJ whole genome shotgun (WGS) entry which is preliminary data.</text>
</comment>
<proteinExistence type="predicted"/>
<accession>A0A839R2S3</accession>
<organism evidence="1 2">
    <name type="scientific">Helcobacillus massiliensis</name>
    <dbReference type="NCBI Taxonomy" id="521392"/>
    <lineage>
        <taxon>Bacteria</taxon>
        <taxon>Bacillati</taxon>
        <taxon>Actinomycetota</taxon>
        <taxon>Actinomycetes</taxon>
        <taxon>Micrococcales</taxon>
        <taxon>Dermabacteraceae</taxon>
        <taxon>Helcobacillus</taxon>
    </lineage>
</organism>
<dbReference type="AlphaFoldDB" id="A0A839R2S3"/>
<protein>
    <recommendedName>
        <fullName evidence="3">DUF3800 domain-containing protein</fullName>
    </recommendedName>
</protein>
<evidence type="ECO:0008006" key="3">
    <source>
        <dbReference type="Google" id="ProtNLM"/>
    </source>
</evidence>
<dbReference type="Pfam" id="PF12686">
    <property type="entry name" value="DUF3800"/>
    <property type="match status" value="1"/>
</dbReference>
<dbReference type="RefSeq" id="WP_183376552.1">
    <property type="nucleotide sequence ID" value="NZ_CBCSFZ010000058.1"/>
</dbReference>
<keyword evidence="2" id="KW-1185">Reference proteome</keyword>
<evidence type="ECO:0000313" key="2">
    <source>
        <dbReference type="Proteomes" id="UP000568050"/>
    </source>
</evidence>
<sequence length="228" mass="26215">MNTPARPPRFIYVDDSGAEHTGFATYSWVTVAFDHWRQALSDVLSWRAHLTSTYGIPKNYELHATQFANGRGNPSLDDTWNRRKANRSAVLDETFDRFATWDWMAVGTIYSNSTSHRESFKKKRHRVYSHLIHHLDEQLRNADEWGTLVMDGDGSDTSYISAHRELPLETRSLLEDPSFQSSSRSQWVQIADLVAYAAYQDVARIPEKQFAWPWYPKLASLSATTISV</sequence>
<reference evidence="1 2" key="1">
    <citation type="submission" date="2020-08" db="EMBL/GenBank/DDBJ databases">
        <title>Sequencing the genomes of 1000 actinobacteria strains.</title>
        <authorList>
            <person name="Klenk H.-P."/>
        </authorList>
    </citation>
    <scope>NUCLEOTIDE SEQUENCE [LARGE SCALE GENOMIC DNA]</scope>
    <source>
        <strain evidence="1 2">DSM 23040</strain>
    </source>
</reference>